<dbReference type="Proteomes" id="UP000253940">
    <property type="component" value="Chromosome"/>
</dbReference>
<dbReference type="AlphaFoldDB" id="A0A345P4A1"/>
<dbReference type="InterPro" id="IPR005149">
    <property type="entry name" value="Tscrpt_reg_PadR_N"/>
</dbReference>
<sequence>MSLPHALMVSLLEKSCSGYDLAQRFGKSIGYFWQASHQQIYRELAKMEENGWVKSEAEDGSKTRKRTYHVLEEGVIELKRWVAESIDPPQQREAFFVRLRADAAMGPLGLEGELLRRIHIHEQKLKTYRLIEQRDFLSVKDHLKGGASRALRIQHMLLKAGILHEETALAWSKETYKILTEE</sequence>
<dbReference type="Gene3D" id="1.10.10.10">
    <property type="entry name" value="Winged helix-like DNA-binding domain superfamily/Winged helix DNA-binding domain"/>
    <property type="match status" value="1"/>
</dbReference>
<reference evidence="3 4" key="1">
    <citation type="submission" date="2018-07" db="EMBL/GenBank/DDBJ databases">
        <title>Genome sequencing of Moraxellaceae gen. HYN0046.</title>
        <authorList>
            <person name="Kim M."/>
            <person name="Yi H."/>
        </authorList>
    </citation>
    <scope>NUCLEOTIDE SEQUENCE [LARGE SCALE GENOMIC DNA]</scope>
    <source>
        <strain evidence="3 4">HYN0046</strain>
    </source>
</reference>
<protein>
    <submittedName>
        <fullName evidence="3">PadR family transcriptional regulator</fullName>
    </submittedName>
</protein>
<dbReference type="InterPro" id="IPR036390">
    <property type="entry name" value="WH_DNA-bd_sf"/>
</dbReference>
<dbReference type="EMBL" id="CP031222">
    <property type="protein sequence ID" value="AXI02110.1"/>
    <property type="molecule type" value="Genomic_DNA"/>
</dbReference>
<accession>A0A345P4A1</accession>
<dbReference type="SUPFAM" id="SSF46785">
    <property type="entry name" value="Winged helix' DNA-binding domain"/>
    <property type="match status" value="1"/>
</dbReference>
<dbReference type="Pfam" id="PF03551">
    <property type="entry name" value="PadR"/>
    <property type="match status" value="1"/>
</dbReference>
<keyword evidence="4" id="KW-1185">Reference proteome</keyword>
<evidence type="ECO:0000313" key="4">
    <source>
        <dbReference type="Proteomes" id="UP000253940"/>
    </source>
</evidence>
<dbReference type="KEGG" id="mbah:HYN46_04100"/>
<organism evidence="3 4">
    <name type="scientific">Aquirhabdus parva</name>
    <dbReference type="NCBI Taxonomy" id="2283318"/>
    <lineage>
        <taxon>Bacteria</taxon>
        <taxon>Pseudomonadati</taxon>
        <taxon>Pseudomonadota</taxon>
        <taxon>Gammaproteobacteria</taxon>
        <taxon>Moraxellales</taxon>
        <taxon>Moraxellaceae</taxon>
        <taxon>Aquirhabdus</taxon>
    </lineage>
</organism>
<evidence type="ECO:0000259" key="1">
    <source>
        <dbReference type="Pfam" id="PF03551"/>
    </source>
</evidence>
<dbReference type="Gene3D" id="6.10.140.190">
    <property type="match status" value="1"/>
</dbReference>
<dbReference type="OrthoDB" id="3186544at2"/>
<evidence type="ECO:0000259" key="2">
    <source>
        <dbReference type="Pfam" id="PF10400"/>
    </source>
</evidence>
<dbReference type="PANTHER" id="PTHR43252">
    <property type="entry name" value="TRANSCRIPTIONAL REGULATOR YQJI"/>
    <property type="match status" value="1"/>
</dbReference>
<feature type="domain" description="Transcription regulator PadR N-terminal" evidence="1">
    <location>
        <begin position="12"/>
        <end position="79"/>
    </location>
</feature>
<name>A0A345P4A1_9GAMM</name>
<dbReference type="InterPro" id="IPR036388">
    <property type="entry name" value="WH-like_DNA-bd_sf"/>
</dbReference>
<dbReference type="InterPro" id="IPR018309">
    <property type="entry name" value="Tscrpt_reg_PadR_C"/>
</dbReference>
<dbReference type="PANTHER" id="PTHR43252:SF4">
    <property type="entry name" value="TRANSCRIPTIONAL REGULATORY PROTEIN"/>
    <property type="match status" value="1"/>
</dbReference>
<gene>
    <name evidence="3" type="ORF">HYN46_04100</name>
</gene>
<dbReference type="Pfam" id="PF10400">
    <property type="entry name" value="Vir_act_alpha_C"/>
    <property type="match status" value="1"/>
</dbReference>
<dbReference type="RefSeq" id="WP_114898220.1">
    <property type="nucleotide sequence ID" value="NZ_CP031222.1"/>
</dbReference>
<feature type="domain" description="Transcription regulator PadR C-terminal" evidence="2">
    <location>
        <begin position="92"/>
        <end position="179"/>
    </location>
</feature>
<evidence type="ECO:0000313" key="3">
    <source>
        <dbReference type="EMBL" id="AXI02110.1"/>
    </source>
</evidence>
<proteinExistence type="predicted"/>